<proteinExistence type="predicted"/>
<organism evidence="2 3">
    <name type="scientific">Streptomyces hydrogenans</name>
    <dbReference type="NCBI Taxonomy" id="1873719"/>
    <lineage>
        <taxon>Bacteria</taxon>
        <taxon>Bacillati</taxon>
        <taxon>Actinomycetota</taxon>
        <taxon>Actinomycetes</taxon>
        <taxon>Kitasatosporales</taxon>
        <taxon>Streptomycetaceae</taxon>
        <taxon>Streptomyces</taxon>
    </lineage>
</organism>
<keyword evidence="3" id="KW-1185">Reference proteome</keyword>
<name>A0ABQ3P5I7_9ACTN</name>
<protein>
    <submittedName>
        <fullName evidence="2">Uncharacterized protein</fullName>
    </submittedName>
</protein>
<dbReference type="EMBL" id="BNDW01000005">
    <property type="protein sequence ID" value="GHI20288.1"/>
    <property type="molecule type" value="Genomic_DNA"/>
</dbReference>
<dbReference type="RefSeq" id="WP_226651507.1">
    <property type="nucleotide sequence ID" value="NZ_BNDW01000005.1"/>
</dbReference>
<comment type="caution">
    <text evidence="2">The sequence shown here is derived from an EMBL/GenBank/DDBJ whole genome shotgun (WGS) entry which is preliminary data.</text>
</comment>
<evidence type="ECO:0000313" key="2">
    <source>
        <dbReference type="EMBL" id="GHI20288.1"/>
    </source>
</evidence>
<feature type="region of interest" description="Disordered" evidence="1">
    <location>
        <begin position="50"/>
        <end position="85"/>
    </location>
</feature>
<accession>A0ABQ3P5I7</accession>
<gene>
    <name evidence="2" type="ORF">Shyd_16590</name>
</gene>
<evidence type="ECO:0000313" key="3">
    <source>
        <dbReference type="Proteomes" id="UP001052739"/>
    </source>
</evidence>
<sequence length="85" mass="8981">MARGAAGRWSARETAAFRCGIAAAEVRVHRDVADEDERLAVARDAARAAALAEPVRRIAQPRPARARRQTTTASPPPSTTGSSTS</sequence>
<reference evidence="2" key="1">
    <citation type="submission" date="2024-05" db="EMBL/GenBank/DDBJ databases">
        <title>Whole genome shotgun sequence of Streptomyces hydrogenans NBRC 13475.</title>
        <authorList>
            <person name="Komaki H."/>
            <person name="Tamura T."/>
        </authorList>
    </citation>
    <scope>NUCLEOTIDE SEQUENCE</scope>
    <source>
        <strain evidence="2">NBRC 13475</strain>
    </source>
</reference>
<evidence type="ECO:0000256" key="1">
    <source>
        <dbReference type="SAM" id="MobiDB-lite"/>
    </source>
</evidence>
<dbReference type="Proteomes" id="UP001052739">
    <property type="component" value="Unassembled WGS sequence"/>
</dbReference>